<dbReference type="EMBL" id="JAKCXM010000112">
    <property type="protein sequence ID" value="KAJ0402061.1"/>
    <property type="molecule type" value="Genomic_DNA"/>
</dbReference>
<evidence type="ECO:0000256" key="2">
    <source>
        <dbReference type="SAM" id="Coils"/>
    </source>
</evidence>
<gene>
    <name evidence="4" type="ORF">P43SY_009266</name>
</gene>
<dbReference type="AlphaFoldDB" id="A0AAD5M4T7"/>
<evidence type="ECO:0000259" key="3">
    <source>
        <dbReference type="Pfam" id="PF21771"/>
    </source>
</evidence>
<dbReference type="PANTHER" id="PTHR32083:SF34">
    <property type="entry name" value="COILED-COIL DOMAIN-CONTAINING PROTEIN 146"/>
    <property type="match status" value="1"/>
</dbReference>
<dbReference type="PANTHER" id="PTHR32083">
    <property type="entry name" value="CILIA AND FLAGELLA-ASSOCIATED PROTEIN 58-RELATED"/>
    <property type="match status" value="1"/>
</dbReference>
<organism evidence="4 5">
    <name type="scientific">Pythium insidiosum</name>
    <name type="common">Pythiosis disease agent</name>
    <dbReference type="NCBI Taxonomy" id="114742"/>
    <lineage>
        <taxon>Eukaryota</taxon>
        <taxon>Sar</taxon>
        <taxon>Stramenopiles</taxon>
        <taxon>Oomycota</taxon>
        <taxon>Peronosporomycetes</taxon>
        <taxon>Pythiales</taxon>
        <taxon>Pythiaceae</taxon>
        <taxon>Pythium</taxon>
    </lineage>
</organism>
<reference evidence="4" key="1">
    <citation type="submission" date="2021-12" db="EMBL/GenBank/DDBJ databases">
        <title>Prjna785345.</title>
        <authorList>
            <person name="Rujirawat T."/>
            <person name="Krajaejun T."/>
        </authorList>
    </citation>
    <scope>NUCLEOTIDE SEQUENCE</scope>
    <source>
        <strain evidence="4">Pi057C3</strain>
    </source>
</reference>
<accession>A0AAD5M4T7</accession>
<feature type="domain" description="Cilia- and flagella-associated protein 58 central coiled coil" evidence="3">
    <location>
        <begin position="399"/>
        <end position="677"/>
    </location>
</feature>
<evidence type="ECO:0000313" key="4">
    <source>
        <dbReference type="EMBL" id="KAJ0402061.1"/>
    </source>
</evidence>
<evidence type="ECO:0000256" key="1">
    <source>
        <dbReference type="ARBA" id="ARBA00023054"/>
    </source>
</evidence>
<comment type="caution">
    <text evidence="4">The sequence shown here is derived from an EMBL/GenBank/DDBJ whole genome shotgun (WGS) entry which is preliminary data.</text>
</comment>
<evidence type="ECO:0000313" key="5">
    <source>
        <dbReference type="Proteomes" id="UP001209570"/>
    </source>
</evidence>
<dbReference type="InterPro" id="IPR049270">
    <property type="entry name" value="CFAP58_CC"/>
</dbReference>
<keyword evidence="5" id="KW-1185">Reference proteome</keyword>
<proteinExistence type="predicted"/>
<dbReference type="Pfam" id="PF21771">
    <property type="entry name" value="CFAP58_CC"/>
    <property type="match status" value="1"/>
</dbReference>
<name>A0AAD5M4T7_PYTIN</name>
<dbReference type="Proteomes" id="UP001209570">
    <property type="component" value="Unassembled WGS sequence"/>
</dbReference>
<dbReference type="Gene3D" id="1.10.287.1490">
    <property type="match status" value="1"/>
</dbReference>
<feature type="coiled-coil region" evidence="2">
    <location>
        <begin position="587"/>
        <end position="614"/>
    </location>
</feature>
<feature type="coiled-coil region" evidence="2">
    <location>
        <begin position="160"/>
        <end position="264"/>
    </location>
</feature>
<keyword evidence="1 2" id="KW-0175">Coiled coil</keyword>
<dbReference type="GO" id="GO:0005856">
    <property type="term" value="C:cytoskeleton"/>
    <property type="evidence" value="ECO:0007669"/>
    <property type="project" value="TreeGrafter"/>
</dbReference>
<feature type="coiled-coil region" evidence="2">
    <location>
        <begin position="412"/>
        <end position="439"/>
    </location>
</feature>
<sequence>MEPPESGASEPDALPADVLLANSSSFANAFRLLEQYFEADMLTLEQMQFHKDKYARLNAFVLDTYRHEKQLLRQAKQLNSELLSEKIGVEKQAIRRAEELAALAALDKDKDRALKDLAECVDRDAVLTFEITELQREHVELLAQRDDIVAAHARLVEPEVRRLTDEMARLGEEHQRLDGELGKEAARRRELLARLDALRGENAALAASAADAAKRLSQTRGDPERMTKQADVVARAVGNLEREAARARERVAALDAALREQQSRLADADDVQRELAHKLDVHRETIEQRQRDVDHVTLHLREEQGTHVARVGDQTRLALAQQQLAAALRRERERGAAQQHELDRVARELKKQTLLLDASRALVPHLAAQRVDAAHELAALQRENRRRAQQQRDVQAQVDVLIARFLTHEDGEAQQSAALAALAQDVARAEREVAQWLGEHAQQRKLVAVLTAQRELKAREAAAALDAERRTQQELQMKELVVLDLAKKWHETSNHLKEFSALYDVVKNERNKYVSLIQSAAQALAEMKEKIKILQNEVEVLRNESLAKDKALGKERLAHATAQCSRDSLRLDTNKSHDQYRGRQDQVEQQIVEIDKLNAVISATERELLRLKRAYEGAVDARNATGVALIDRNDELCILYEKANLQEHALNAGELALTRQDQELRMLRLQLGDLARQLELARRQLPHLPQLAQRILALQDELRTERDVTELLCRDLETPQNSARWRALDGDDPDEEQLQTKLAFLEARYHRKKEQLLEKELVLEEVTALADALRQQAAARRGDTLDLAKRVNDFQTRIKDTTRKMMALVSELSMYQATAMKLQQDKHDAVVELEETRRRAAAGLVPDAVCEQELVRRQTLRQRDAAARAQAQALAQTKALPSQLAFTTAEPRPNAYIPEDLGIPKPYGSLAPFKPTQAGATMRHIRVPQKRDIEI</sequence>
<feature type="coiled-coil region" evidence="2">
    <location>
        <begin position="517"/>
        <end position="544"/>
    </location>
</feature>
<protein>
    <recommendedName>
        <fullName evidence="3">Cilia- and flagella-associated protein 58 central coiled coil domain-containing protein</fullName>
    </recommendedName>
</protein>